<dbReference type="PATRIC" id="fig|1212548.4.peg.351"/>
<feature type="signal peptide" evidence="1">
    <location>
        <begin position="1"/>
        <end position="22"/>
    </location>
</feature>
<dbReference type="Proteomes" id="UP000011700">
    <property type="component" value="Unassembled WGS sequence"/>
</dbReference>
<feature type="chain" id="PRO_5004027707" evidence="1">
    <location>
        <begin position="23"/>
        <end position="71"/>
    </location>
</feature>
<dbReference type="PROSITE" id="PS51257">
    <property type="entry name" value="PROKAR_LIPOPROTEIN"/>
    <property type="match status" value="1"/>
</dbReference>
<comment type="caution">
    <text evidence="2">The sequence shown here is derived from an EMBL/GenBank/DDBJ whole genome shotgun (WGS) entry which is preliminary data.</text>
</comment>
<dbReference type="AlphaFoldDB" id="M2VPK6"/>
<protein>
    <submittedName>
        <fullName evidence="2">Uncharacterized protein</fullName>
    </submittedName>
</protein>
<evidence type="ECO:0000313" key="3">
    <source>
        <dbReference type="Proteomes" id="UP000011700"/>
    </source>
</evidence>
<dbReference type="eggNOG" id="ENOG5031G5Y">
    <property type="taxonomic scope" value="Bacteria"/>
</dbReference>
<name>M2VPK6_STUST</name>
<accession>M2VPK6</accession>
<evidence type="ECO:0000256" key="1">
    <source>
        <dbReference type="SAM" id="SignalP"/>
    </source>
</evidence>
<organism evidence="2 3">
    <name type="scientific">Stutzerimonas stutzeri NF13</name>
    <dbReference type="NCBI Taxonomy" id="1212548"/>
    <lineage>
        <taxon>Bacteria</taxon>
        <taxon>Pseudomonadati</taxon>
        <taxon>Pseudomonadota</taxon>
        <taxon>Gammaproteobacteria</taxon>
        <taxon>Pseudomonadales</taxon>
        <taxon>Pseudomonadaceae</taxon>
        <taxon>Stutzerimonas</taxon>
    </lineage>
</organism>
<evidence type="ECO:0000313" key="2">
    <source>
        <dbReference type="EMBL" id="EME01903.1"/>
    </source>
</evidence>
<sequence>MRRTIRWVLVVTGALMLGGCEADQPQAPTSPEPAQPDAVAQRFFAGPALPGEFLTLQSLPAIPASFEEAPR</sequence>
<dbReference type="EMBL" id="AOBS01000011">
    <property type="protein sequence ID" value="EME01903.1"/>
    <property type="molecule type" value="Genomic_DNA"/>
</dbReference>
<gene>
    <name evidence="2" type="ORF">B381_01844</name>
</gene>
<reference evidence="2 3" key="1">
    <citation type="journal article" date="2013" name="Genome Announc.">
        <title>Draft Genome of Pseudomonas stutzeri Strain NF13, a Nitrogen Fixer Isolated from the Galapagos Rift Hydrothermal Vent.</title>
        <authorList>
            <person name="Pena A."/>
            <person name="Busquets A."/>
            <person name="Gomila M."/>
            <person name="Mayol J."/>
            <person name="Bosch R."/>
            <person name="Nogales B."/>
            <person name="Garcia-Valdes E."/>
            <person name="Bennasar A."/>
            <person name="Lalucat J."/>
        </authorList>
    </citation>
    <scope>NUCLEOTIDE SEQUENCE [LARGE SCALE GENOMIC DNA]</scope>
    <source>
        <strain evidence="2 3">NF13</strain>
    </source>
</reference>
<keyword evidence="1" id="KW-0732">Signal</keyword>
<dbReference type="OrthoDB" id="7016179at2"/>
<proteinExistence type="predicted"/>
<dbReference type="RefSeq" id="WP_003298115.1">
    <property type="nucleotide sequence ID" value="NZ_AOBS01000011.1"/>
</dbReference>